<gene>
    <name evidence="2" type="ORF">DFR50_101207</name>
</gene>
<evidence type="ECO:0000313" key="2">
    <source>
        <dbReference type="EMBL" id="RBP18263.1"/>
    </source>
</evidence>
<feature type="region of interest" description="Disordered" evidence="1">
    <location>
        <begin position="1"/>
        <end position="148"/>
    </location>
</feature>
<accession>A0A366FUB3</accession>
<reference evidence="2 3" key="1">
    <citation type="submission" date="2018-06" db="EMBL/GenBank/DDBJ databases">
        <title>Genomic Encyclopedia of Type Strains, Phase IV (KMG-IV): sequencing the most valuable type-strain genomes for metagenomic binning, comparative biology and taxonomic classification.</title>
        <authorList>
            <person name="Goeker M."/>
        </authorList>
    </citation>
    <scope>NUCLEOTIDE SEQUENCE [LARGE SCALE GENOMIC DNA]</scope>
    <source>
        <strain evidence="2 3">DSM 24875</strain>
    </source>
</reference>
<comment type="caution">
    <text evidence="2">The sequence shown here is derived from an EMBL/GenBank/DDBJ whole genome shotgun (WGS) entry which is preliminary data.</text>
</comment>
<dbReference type="EMBL" id="QNRK01000001">
    <property type="protein sequence ID" value="RBP18263.1"/>
    <property type="molecule type" value="Genomic_DNA"/>
</dbReference>
<sequence>MSDLFRPVPERAEAARRQAPGGRIARGLDRRPSRAGRRRARNRNAPQAVGKSRFRSRGLSPRRSPWPSLSDVTAKAGRRRSGAVTSPKDDVARHRERSVAIQGRRPPERRRAAAFGRHSRAAASGPGPEPIEERSRGTNASAHWIILRQAQDGAGGTLAVHRAGPAGAFGRISRESGGGAAQEEGARPGRPGGGPSPSGARCRAPREHPPWQGLAGPKKSSIALRTFDRRSTKRNGGCGRRRARDESVALPAAVGPNFATEFVFIRVLC</sequence>
<keyword evidence="3" id="KW-1185">Reference proteome</keyword>
<feature type="compositionally biased region" description="Basic residues" evidence="1">
    <location>
        <begin position="33"/>
        <end position="42"/>
    </location>
</feature>
<evidence type="ECO:0000256" key="1">
    <source>
        <dbReference type="SAM" id="MobiDB-lite"/>
    </source>
</evidence>
<name>A0A366FUB3_9HYPH</name>
<feature type="region of interest" description="Disordered" evidence="1">
    <location>
        <begin position="168"/>
        <end position="246"/>
    </location>
</feature>
<evidence type="ECO:0000313" key="3">
    <source>
        <dbReference type="Proteomes" id="UP000253529"/>
    </source>
</evidence>
<dbReference type="Proteomes" id="UP000253529">
    <property type="component" value="Unassembled WGS sequence"/>
</dbReference>
<protein>
    <submittedName>
        <fullName evidence="2">Uncharacterized protein</fullName>
    </submittedName>
</protein>
<feature type="compositionally biased region" description="Low complexity" evidence="1">
    <location>
        <begin position="57"/>
        <end position="70"/>
    </location>
</feature>
<dbReference type="AlphaFoldDB" id="A0A366FUB3"/>
<organism evidence="2 3">
    <name type="scientific">Roseiarcus fermentans</name>
    <dbReference type="NCBI Taxonomy" id="1473586"/>
    <lineage>
        <taxon>Bacteria</taxon>
        <taxon>Pseudomonadati</taxon>
        <taxon>Pseudomonadota</taxon>
        <taxon>Alphaproteobacteria</taxon>
        <taxon>Hyphomicrobiales</taxon>
        <taxon>Roseiarcaceae</taxon>
        <taxon>Roseiarcus</taxon>
    </lineage>
</organism>
<proteinExistence type="predicted"/>